<evidence type="ECO:0000256" key="8">
    <source>
        <dbReference type="SAM" id="MobiDB-lite"/>
    </source>
</evidence>
<dbReference type="PROSITE" id="PS00108">
    <property type="entry name" value="PROTEIN_KINASE_ST"/>
    <property type="match status" value="1"/>
</dbReference>
<dbReference type="PROSITE" id="PS00107">
    <property type="entry name" value="PROTEIN_KINASE_ATP"/>
    <property type="match status" value="1"/>
</dbReference>
<dbReference type="Proteomes" id="UP001295423">
    <property type="component" value="Unassembled WGS sequence"/>
</dbReference>
<feature type="compositionally biased region" description="Polar residues" evidence="8">
    <location>
        <begin position="363"/>
        <end position="381"/>
    </location>
</feature>
<sequence length="694" mass="77545">MTSPFKPNPQYSYNGSDADVSMDTSDNTAETVLSSPPRAPRSILRNNGGSLPHRLFADDVDEEEEEEEDEKPVPRSPVLKPLDLNLDLGDVFEESAKNGKSKQRKRVAEHTVYGRDLSFDDVVDSPVNMNDDDSPHISPSCYKSPANVRSAMHKSPSSFRTLDGRMVTSKNPFSPMLTEDHPVQKVPLIGGNLSFPVSLDDAGSKKLAPSSSDLPVLSQRLQKREPLPDFLRDGYPAKSGEFRGFSGSPIREVSELADYSNISYGYNTHKVRRINLNDDVVAAKTEEVASWKKKLYVKTASQEDSIHDNISPTDVLSFPMQSPIPPTPTKPRQNRRPHVKRYTPIRKQTLPNTPMPQRRTNKARSSLDSTDSNSEGSPEQSSRFHSDFDVIGELGTGSFGSVLKVLSRLDGCMYAIKVAHRAAKGNSDRDRMLKEVYALAALSDQGDPATFHIVRYHQAWMEESRLYIQTELCTTTLAAEMKQEKLTTQRKYKFLREIAVALEFIHKNGMVHLDIKPENIFVKNDQFKLGDFGLVSKVSNHKDVEEGDSRYMSKELLSGEHADLTKSDIFSLGITLYEICLGGDKDLPHNGPEWQDLRAGNLPIIANTPLEMYNFMKIMMNPSYAARPSASDLLKRPQLFSPEQLALLIEKNKVKQANLALAEQTDRLRKLAPPAPSMPRKGALMRRSTWSGGS</sequence>
<feature type="compositionally biased region" description="Polar residues" evidence="8">
    <location>
        <begin position="22"/>
        <end position="34"/>
    </location>
</feature>
<evidence type="ECO:0000256" key="4">
    <source>
        <dbReference type="ARBA" id="ARBA00022840"/>
    </source>
</evidence>
<keyword evidence="4 7" id="KW-0067">ATP-binding</keyword>
<feature type="domain" description="Protein kinase" evidence="9">
    <location>
        <begin position="388"/>
        <end position="639"/>
    </location>
</feature>
<dbReference type="Gene3D" id="1.10.510.10">
    <property type="entry name" value="Transferase(Phosphotransferase) domain 1"/>
    <property type="match status" value="1"/>
</dbReference>
<dbReference type="GO" id="GO:0005524">
    <property type="term" value="F:ATP binding"/>
    <property type="evidence" value="ECO:0007669"/>
    <property type="project" value="UniProtKB-UniRule"/>
</dbReference>
<keyword evidence="5" id="KW-0652">Protein synthesis inhibitor</keyword>
<dbReference type="InterPro" id="IPR050339">
    <property type="entry name" value="CC_SR_Kinase"/>
</dbReference>
<dbReference type="PANTHER" id="PTHR11042">
    <property type="entry name" value="EUKARYOTIC TRANSLATION INITIATION FACTOR 2-ALPHA KINASE EIF2-ALPHA KINASE -RELATED"/>
    <property type="match status" value="1"/>
</dbReference>
<organism evidence="10 11">
    <name type="scientific">Cylindrotheca closterium</name>
    <dbReference type="NCBI Taxonomy" id="2856"/>
    <lineage>
        <taxon>Eukaryota</taxon>
        <taxon>Sar</taxon>
        <taxon>Stramenopiles</taxon>
        <taxon>Ochrophyta</taxon>
        <taxon>Bacillariophyta</taxon>
        <taxon>Bacillariophyceae</taxon>
        <taxon>Bacillariophycidae</taxon>
        <taxon>Bacillariales</taxon>
        <taxon>Bacillariaceae</taxon>
        <taxon>Cylindrotheca</taxon>
    </lineage>
</organism>
<dbReference type="SMART" id="SM00220">
    <property type="entry name" value="S_TKc"/>
    <property type="match status" value="1"/>
</dbReference>
<dbReference type="PANTHER" id="PTHR11042:SF185">
    <property type="entry name" value="WEE1-LIKE PROTEIN KINASE"/>
    <property type="match status" value="1"/>
</dbReference>
<dbReference type="InterPro" id="IPR011009">
    <property type="entry name" value="Kinase-like_dom_sf"/>
</dbReference>
<evidence type="ECO:0000256" key="3">
    <source>
        <dbReference type="ARBA" id="ARBA00022777"/>
    </source>
</evidence>
<gene>
    <name evidence="10" type="ORF">CYCCA115_LOCUS8188</name>
</gene>
<feature type="binding site" evidence="7">
    <location>
        <position position="424"/>
    </location>
    <ligand>
        <name>ATP</name>
        <dbReference type="ChEBI" id="CHEBI:30616"/>
    </ligand>
</feature>
<feature type="compositionally biased region" description="Basic residues" evidence="8">
    <location>
        <begin position="332"/>
        <end position="344"/>
    </location>
</feature>
<proteinExistence type="inferred from homology"/>
<evidence type="ECO:0000259" key="9">
    <source>
        <dbReference type="PROSITE" id="PS50011"/>
    </source>
</evidence>
<protein>
    <recommendedName>
        <fullName evidence="9">Protein kinase domain-containing protein</fullName>
    </recommendedName>
</protein>
<comment type="caution">
    <text evidence="10">The sequence shown here is derived from an EMBL/GenBank/DDBJ whole genome shotgun (WGS) entry which is preliminary data.</text>
</comment>
<feature type="compositionally biased region" description="Acidic residues" evidence="8">
    <location>
        <begin position="58"/>
        <end position="70"/>
    </location>
</feature>
<reference evidence="10" key="1">
    <citation type="submission" date="2023-08" db="EMBL/GenBank/DDBJ databases">
        <authorList>
            <person name="Audoor S."/>
            <person name="Bilcke G."/>
        </authorList>
    </citation>
    <scope>NUCLEOTIDE SEQUENCE</scope>
</reference>
<feature type="compositionally biased region" description="Polar residues" evidence="8">
    <location>
        <begin position="302"/>
        <end position="314"/>
    </location>
</feature>
<dbReference type="Pfam" id="PF00069">
    <property type="entry name" value="Pkinase"/>
    <property type="match status" value="1"/>
</dbReference>
<evidence type="ECO:0000256" key="6">
    <source>
        <dbReference type="ARBA" id="ARBA00037982"/>
    </source>
</evidence>
<dbReference type="AlphaFoldDB" id="A0AAD2CZ02"/>
<feature type="region of interest" description="Disordered" evidence="8">
    <location>
        <begin position="302"/>
        <end position="383"/>
    </location>
</feature>
<feature type="region of interest" description="Disordered" evidence="8">
    <location>
        <begin position="671"/>
        <end position="694"/>
    </location>
</feature>
<dbReference type="InterPro" id="IPR008271">
    <property type="entry name" value="Ser/Thr_kinase_AS"/>
</dbReference>
<evidence type="ECO:0000313" key="11">
    <source>
        <dbReference type="Proteomes" id="UP001295423"/>
    </source>
</evidence>
<evidence type="ECO:0000256" key="5">
    <source>
        <dbReference type="ARBA" id="ARBA00023193"/>
    </source>
</evidence>
<evidence type="ECO:0000256" key="1">
    <source>
        <dbReference type="ARBA" id="ARBA00022679"/>
    </source>
</evidence>
<keyword evidence="2 7" id="KW-0547">Nucleotide-binding</keyword>
<feature type="compositionally biased region" description="Polar residues" evidence="8">
    <location>
        <begin position="1"/>
        <end position="15"/>
    </location>
</feature>
<comment type="similarity">
    <text evidence="6">Belongs to the protein kinase superfamily. Ser/Thr protein kinase family. GCN2 subfamily.</text>
</comment>
<dbReference type="GO" id="GO:0017148">
    <property type="term" value="P:negative regulation of translation"/>
    <property type="evidence" value="ECO:0007669"/>
    <property type="project" value="UniProtKB-KW"/>
</dbReference>
<dbReference type="PROSITE" id="PS50011">
    <property type="entry name" value="PROTEIN_KINASE_DOM"/>
    <property type="match status" value="1"/>
</dbReference>
<dbReference type="InterPro" id="IPR000719">
    <property type="entry name" value="Prot_kinase_dom"/>
</dbReference>
<keyword evidence="3" id="KW-0418">Kinase</keyword>
<dbReference type="InterPro" id="IPR017441">
    <property type="entry name" value="Protein_kinase_ATP_BS"/>
</dbReference>
<dbReference type="Gene3D" id="3.30.200.20">
    <property type="entry name" value="Phosphorylase Kinase, domain 1"/>
    <property type="match status" value="1"/>
</dbReference>
<accession>A0AAD2CZ02</accession>
<evidence type="ECO:0000256" key="2">
    <source>
        <dbReference type="ARBA" id="ARBA00022741"/>
    </source>
</evidence>
<evidence type="ECO:0000256" key="7">
    <source>
        <dbReference type="PROSITE-ProRule" id="PRU10141"/>
    </source>
</evidence>
<evidence type="ECO:0000313" key="10">
    <source>
        <dbReference type="EMBL" id="CAJ1942922.1"/>
    </source>
</evidence>
<name>A0AAD2CZ02_9STRA</name>
<dbReference type="EMBL" id="CAKOGP040001112">
    <property type="protein sequence ID" value="CAJ1942922.1"/>
    <property type="molecule type" value="Genomic_DNA"/>
</dbReference>
<dbReference type="GO" id="GO:0005737">
    <property type="term" value="C:cytoplasm"/>
    <property type="evidence" value="ECO:0007669"/>
    <property type="project" value="TreeGrafter"/>
</dbReference>
<feature type="region of interest" description="Disordered" evidence="8">
    <location>
        <begin position="1"/>
        <end position="82"/>
    </location>
</feature>
<dbReference type="SUPFAM" id="SSF56112">
    <property type="entry name" value="Protein kinase-like (PK-like)"/>
    <property type="match status" value="1"/>
</dbReference>
<dbReference type="GO" id="GO:0005634">
    <property type="term" value="C:nucleus"/>
    <property type="evidence" value="ECO:0007669"/>
    <property type="project" value="TreeGrafter"/>
</dbReference>
<keyword evidence="1" id="KW-0808">Transferase</keyword>
<keyword evidence="11" id="KW-1185">Reference proteome</keyword>
<dbReference type="GO" id="GO:0004713">
    <property type="term" value="F:protein tyrosine kinase activity"/>
    <property type="evidence" value="ECO:0007669"/>
    <property type="project" value="TreeGrafter"/>
</dbReference>